<keyword evidence="7" id="KW-1185">Reference proteome</keyword>
<keyword evidence="3 5" id="KW-1133">Transmembrane helix</keyword>
<keyword evidence="4 5" id="KW-0472">Membrane</keyword>
<keyword evidence="2 5" id="KW-0812">Transmembrane</keyword>
<comment type="subcellular location">
    <subcellularLocation>
        <location evidence="1">Membrane</location>
    </subcellularLocation>
</comment>
<evidence type="ECO:0000313" key="7">
    <source>
        <dbReference type="Proteomes" id="UP000887564"/>
    </source>
</evidence>
<evidence type="ECO:0000313" key="8">
    <source>
        <dbReference type="WBParaSite" id="PEQ_0001395801-mRNA-1"/>
    </source>
</evidence>
<proteinExistence type="predicted"/>
<accession>A0A914S5Q8</accession>
<dbReference type="Pfam" id="PF01490">
    <property type="entry name" value="Aa_trans"/>
    <property type="match status" value="1"/>
</dbReference>
<feature type="domain" description="Amino acid transporter transmembrane" evidence="6">
    <location>
        <begin position="2"/>
        <end position="45"/>
    </location>
</feature>
<dbReference type="InterPro" id="IPR013057">
    <property type="entry name" value="AA_transpt_TM"/>
</dbReference>
<evidence type="ECO:0000256" key="3">
    <source>
        <dbReference type="ARBA" id="ARBA00022989"/>
    </source>
</evidence>
<reference evidence="8" key="1">
    <citation type="submission" date="2022-11" db="UniProtKB">
        <authorList>
            <consortium name="WormBaseParasite"/>
        </authorList>
    </citation>
    <scope>IDENTIFICATION</scope>
</reference>
<evidence type="ECO:0000259" key="6">
    <source>
        <dbReference type="Pfam" id="PF01490"/>
    </source>
</evidence>
<evidence type="ECO:0000256" key="2">
    <source>
        <dbReference type="ARBA" id="ARBA00022692"/>
    </source>
</evidence>
<evidence type="ECO:0000256" key="1">
    <source>
        <dbReference type="ARBA" id="ARBA00004370"/>
    </source>
</evidence>
<dbReference type="GO" id="GO:0016020">
    <property type="term" value="C:membrane"/>
    <property type="evidence" value="ECO:0007669"/>
    <property type="project" value="UniProtKB-SubCell"/>
</dbReference>
<dbReference type="WBParaSite" id="PEQ_0001395801-mRNA-1">
    <property type="protein sequence ID" value="PEQ_0001395801-mRNA-1"/>
    <property type="gene ID" value="PEQ_0001395801"/>
</dbReference>
<evidence type="ECO:0000256" key="5">
    <source>
        <dbReference type="SAM" id="Phobius"/>
    </source>
</evidence>
<dbReference type="AlphaFoldDB" id="A0A914S5Q8"/>
<feature type="transmembrane region" description="Helical" evidence="5">
    <location>
        <begin position="20"/>
        <end position="46"/>
    </location>
</feature>
<evidence type="ECO:0000256" key="4">
    <source>
        <dbReference type="ARBA" id="ARBA00023136"/>
    </source>
</evidence>
<dbReference type="Proteomes" id="UP000887564">
    <property type="component" value="Unplaced"/>
</dbReference>
<sequence>MAVILFVALTIPDFTPVMNLFGSTTIPMCCVVLPSFFNLWLTAAVFDEDAKDYKRPTIRHCDVENFTSNDSKYSL</sequence>
<protein>
    <submittedName>
        <fullName evidence="8">Amino acid transporter transmembrane domain-containing protein</fullName>
    </submittedName>
</protein>
<organism evidence="7 8">
    <name type="scientific">Parascaris equorum</name>
    <name type="common">Equine roundworm</name>
    <dbReference type="NCBI Taxonomy" id="6256"/>
    <lineage>
        <taxon>Eukaryota</taxon>
        <taxon>Metazoa</taxon>
        <taxon>Ecdysozoa</taxon>
        <taxon>Nematoda</taxon>
        <taxon>Chromadorea</taxon>
        <taxon>Rhabditida</taxon>
        <taxon>Spirurina</taxon>
        <taxon>Ascaridomorpha</taxon>
        <taxon>Ascaridoidea</taxon>
        <taxon>Ascarididae</taxon>
        <taxon>Parascaris</taxon>
    </lineage>
</organism>
<name>A0A914S5Q8_PAREQ</name>